<protein>
    <submittedName>
        <fullName evidence="14">Diacylglycerol kinase</fullName>
    </submittedName>
</protein>
<keyword evidence="10" id="KW-0443">Lipid metabolism</keyword>
<dbReference type="GO" id="GO:0005524">
    <property type="term" value="F:ATP binding"/>
    <property type="evidence" value="ECO:0007669"/>
    <property type="project" value="UniProtKB-KW"/>
</dbReference>
<keyword evidence="6" id="KW-0547">Nucleotide-binding</keyword>
<evidence type="ECO:0000256" key="11">
    <source>
        <dbReference type="ARBA" id="ARBA00023209"/>
    </source>
</evidence>
<dbReference type="Proteomes" id="UP000559885">
    <property type="component" value="Unassembled WGS sequence"/>
</dbReference>
<evidence type="ECO:0000256" key="10">
    <source>
        <dbReference type="ARBA" id="ARBA00023098"/>
    </source>
</evidence>
<comment type="caution">
    <text evidence="14">The sequence shown here is derived from an EMBL/GenBank/DDBJ whole genome shotgun (WGS) entry which is preliminary data.</text>
</comment>
<dbReference type="GO" id="GO:0008654">
    <property type="term" value="P:phospholipid biosynthetic process"/>
    <property type="evidence" value="ECO:0007669"/>
    <property type="project" value="UniProtKB-KW"/>
</dbReference>
<evidence type="ECO:0000313" key="14">
    <source>
        <dbReference type="EMBL" id="MBC1521884.1"/>
    </source>
</evidence>
<evidence type="ECO:0000256" key="12">
    <source>
        <dbReference type="ARBA" id="ARBA00023264"/>
    </source>
</evidence>
<organism evidence="14 15">
    <name type="scientific">Listeria aquatica</name>
    <dbReference type="NCBI Taxonomy" id="1494960"/>
    <lineage>
        <taxon>Bacteria</taxon>
        <taxon>Bacillati</taxon>
        <taxon>Bacillota</taxon>
        <taxon>Bacilli</taxon>
        <taxon>Bacillales</taxon>
        <taxon>Listeriaceae</taxon>
        <taxon>Listeria</taxon>
    </lineage>
</organism>
<keyword evidence="9" id="KW-0460">Magnesium</keyword>
<dbReference type="InterPro" id="IPR017438">
    <property type="entry name" value="ATP-NAD_kinase_N"/>
</dbReference>
<evidence type="ECO:0000256" key="8">
    <source>
        <dbReference type="ARBA" id="ARBA00022840"/>
    </source>
</evidence>
<dbReference type="InterPro" id="IPR045540">
    <property type="entry name" value="YegS/DAGK_C"/>
</dbReference>
<reference evidence="14 15" key="1">
    <citation type="submission" date="2020-03" db="EMBL/GenBank/DDBJ databases">
        <title>Soil Listeria distribution.</title>
        <authorList>
            <person name="Liao J."/>
            <person name="Wiedmann M."/>
        </authorList>
    </citation>
    <scope>NUCLEOTIDE SEQUENCE [LARGE SCALE GENOMIC DNA]</scope>
    <source>
        <strain evidence="14 15">FSL L7-1507</strain>
    </source>
</reference>
<keyword evidence="11" id="KW-0594">Phospholipid biosynthesis</keyword>
<dbReference type="Gene3D" id="2.60.200.40">
    <property type="match status" value="1"/>
</dbReference>
<accession>A0A841ZR80</accession>
<evidence type="ECO:0000256" key="5">
    <source>
        <dbReference type="ARBA" id="ARBA00022723"/>
    </source>
</evidence>
<feature type="domain" description="DAGKc" evidence="13">
    <location>
        <begin position="1"/>
        <end position="133"/>
    </location>
</feature>
<dbReference type="Pfam" id="PF19279">
    <property type="entry name" value="YegS_C"/>
    <property type="match status" value="1"/>
</dbReference>
<keyword evidence="7 14" id="KW-0418">Kinase</keyword>
<evidence type="ECO:0000256" key="9">
    <source>
        <dbReference type="ARBA" id="ARBA00022842"/>
    </source>
</evidence>
<evidence type="ECO:0000256" key="7">
    <source>
        <dbReference type="ARBA" id="ARBA00022777"/>
    </source>
</evidence>
<dbReference type="GO" id="GO:0005886">
    <property type="term" value="C:plasma membrane"/>
    <property type="evidence" value="ECO:0007669"/>
    <property type="project" value="TreeGrafter"/>
</dbReference>
<evidence type="ECO:0000256" key="2">
    <source>
        <dbReference type="ARBA" id="ARBA00005983"/>
    </source>
</evidence>
<evidence type="ECO:0000256" key="3">
    <source>
        <dbReference type="ARBA" id="ARBA00022516"/>
    </source>
</evidence>
<dbReference type="PANTHER" id="PTHR12358:SF106">
    <property type="entry name" value="LIPID KINASE YEGS"/>
    <property type="match status" value="1"/>
</dbReference>
<name>A0A841ZR80_9LIST</name>
<sequence>MLKTAMIIYNPAAGQNKFHKIMPEVERLLVQAGYEVTLVSSTEEPGNITKIAFQAASEGWQAIIAAGGDGTVNEVVNGIMRSNNRPVLGILPIGTTNDYARALGFQKDPILAAKQIAKRNIVKVDIGKCNQDEYFINNAAIGKITEITYAVSEQKKKRFGRLAYLFDGLKMLPQLKSVDVQMDFDGETFEGPILLSFINNSHTVGGLESLVKKAKINDGYFDLLILKKVSPARLFSLFLLLKRGTHLESDDVIYRRVKNVEITGRTPLNFSYDGVYGGETPYTVQCLHQALEVFADQDKLKNAPY</sequence>
<dbReference type="NCBIfam" id="NF009603">
    <property type="entry name" value="PRK13055.1"/>
    <property type="match status" value="1"/>
</dbReference>
<evidence type="ECO:0000256" key="1">
    <source>
        <dbReference type="ARBA" id="ARBA00001946"/>
    </source>
</evidence>
<dbReference type="InterPro" id="IPR016064">
    <property type="entry name" value="NAD/diacylglycerol_kinase_sf"/>
</dbReference>
<dbReference type="RefSeq" id="WP_185374079.1">
    <property type="nucleotide sequence ID" value="NZ_JAARRM010000003.1"/>
</dbReference>
<dbReference type="Pfam" id="PF00781">
    <property type="entry name" value="DAGK_cat"/>
    <property type="match status" value="1"/>
</dbReference>
<dbReference type="PANTHER" id="PTHR12358">
    <property type="entry name" value="SPHINGOSINE KINASE"/>
    <property type="match status" value="1"/>
</dbReference>
<keyword evidence="3" id="KW-0444">Lipid biosynthesis</keyword>
<dbReference type="InterPro" id="IPR001206">
    <property type="entry name" value="Diacylglycerol_kinase_cat_dom"/>
</dbReference>
<dbReference type="SMART" id="SM00046">
    <property type="entry name" value="DAGKc"/>
    <property type="match status" value="1"/>
</dbReference>
<comment type="similarity">
    <text evidence="2">Belongs to the diacylglycerol/lipid kinase family.</text>
</comment>
<keyword evidence="4" id="KW-0808">Transferase</keyword>
<dbReference type="InterPro" id="IPR005218">
    <property type="entry name" value="Diacylglycerol/lipid_kinase"/>
</dbReference>
<proteinExistence type="inferred from homology"/>
<evidence type="ECO:0000259" key="13">
    <source>
        <dbReference type="PROSITE" id="PS50146"/>
    </source>
</evidence>
<dbReference type="NCBIfam" id="TIGR00147">
    <property type="entry name" value="YegS/Rv2252/BmrU family lipid kinase"/>
    <property type="match status" value="1"/>
</dbReference>
<dbReference type="GO" id="GO:0004143">
    <property type="term" value="F:ATP-dependent diacylglycerol kinase activity"/>
    <property type="evidence" value="ECO:0007669"/>
    <property type="project" value="TreeGrafter"/>
</dbReference>
<dbReference type="EMBL" id="JAARRM010000003">
    <property type="protein sequence ID" value="MBC1521884.1"/>
    <property type="molecule type" value="Genomic_DNA"/>
</dbReference>
<dbReference type="Gene3D" id="3.40.50.10330">
    <property type="entry name" value="Probable inorganic polyphosphate/atp-NAD kinase, domain 1"/>
    <property type="match status" value="1"/>
</dbReference>
<keyword evidence="8" id="KW-0067">ATP-binding</keyword>
<evidence type="ECO:0000256" key="6">
    <source>
        <dbReference type="ARBA" id="ARBA00022741"/>
    </source>
</evidence>
<evidence type="ECO:0000256" key="4">
    <source>
        <dbReference type="ARBA" id="ARBA00022679"/>
    </source>
</evidence>
<evidence type="ECO:0000313" key="15">
    <source>
        <dbReference type="Proteomes" id="UP000559885"/>
    </source>
</evidence>
<dbReference type="GO" id="GO:0046872">
    <property type="term" value="F:metal ion binding"/>
    <property type="evidence" value="ECO:0007669"/>
    <property type="project" value="UniProtKB-KW"/>
</dbReference>
<dbReference type="InterPro" id="IPR050187">
    <property type="entry name" value="Lipid_Phosphate_FormReg"/>
</dbReference>
<gene>
    <name evidence="14" type="ORF">HB912_09505</name>
</gene>
<dbReference type="PROSITE" id="PS50146">
    <property type="entry name" value="DAGK"/>
    <property type="match status" value="1"/>
</dbReference>
<dbReference type="AlphaFoldDB" id="A0A841ZR80"/>
<dbReference type="SUPFAM" id="SSF111331">
    <property type="entry name" value="NAD kinase/diacylglycerol kinase-like"/>
    <property type="match status" value="1"/>
</dbReference>
<comment type="cofactor">
    <cofactor evidence="1">
        <name>Mg(2+)</name>
        <dbReference type="ChEBI" id="CHEBI:18420"/>
    </cofactor>
</comment>
<keyword evidence="5" id="KW-0479">Metal-binding</keyword>
<keyword evidence="12" id="KW-1208">Phospholipid metabolism</keyword>